<dbReference type="PANTHER" id="PTHR30435">
    <property type="entry name" value="FLAGELLAR PROTEIN"/>
    <property type="match status" value="1"/>
</dbReference>
<dbReference type="AlphaFoldDB" id="A0A4R3MVN8"/>
<dbReference type="OrthoDB" id="9804559at2"/>
<keyword evidence="9" id="KW-0282">Flagellum</keyword>
<dbReference type="RefSeq" id="WP_132977233.1">
    <property type="nucleotide sequence ID" value="NZ_SMAO01000005.1"/>
</dbReference>
<dbReference type="Proteomes" id="UP000295717">
    <property type="component" value="Unassembled WGS sequence"/>
</dbReference>
<dbReference type="NCBIfam" id="TIGR03506">
    <property type="entry name" value="FlgEFG_subfam"/>
    <property type="match status" value="1"/>
</dbReference>
<comment type="caution">
    <text evidence="9">The sequence shown here is derived from an EMBL/GenBank/DDBJ whole genome shotgun (WGS) entry which is preliminary data.</text>
</comment>
<accession>A0A4R3MVN8</accession>
<comment type="subunit">
    <text evidence="4 6">The basal body constitutes a major portion of the flagellar organelle and consists of five rings (E,L,P,S, and M) mounted on a central rod. The rod consists of about 26 subunits of FlgG in the distal portion, and FlgB, FlgC and FlgF are thought to build up the proximal portion of the rod with about 6 subunits each.</text>
</comment>
<dbReference type="Pfam" id="PF22692">
    <property type="entry name" value="LlgE_F_G_D1"/>
    <property type="match status" value="1"/>
</dbReference>
<keyword evidence="10" id="KW-1185">Reference proteome</keyword>
<evidence type="ECO:0000256" key="2">
    <source>
        <dbReference type="ARBA" id="ARBA00009677"/>
    </source>
</evidence>
<dbReference type="EMBL" id="SMAO01000005">
    <property type="protein sequence ID" value="TCT20608.1"/>
    <property type="molecule type" value="Genomic_DNA"/>
</dbReference>
<evidence type="ECO:0000256" key="1">
    <source>
        <dbReference type="ARBA" id="ARBA00004117"/>
    </source>
</evidence>
<dbReference type="SUPFAM" id="SSF117143">
    <property type="entry name" value="Flagellar hook protein flgE"/>
    <property type="match status" value="1"/>
</dbReference>
<comment type="similarity">
    <text evidence="2 6">Belongs to the flagella basal body rod proteins family.</text>
</comment>
<evidence type="ECO:0000256" key="4">
    <source>
        <dbReference type="ARBA" id="ARBA00038560"/>
    </source>
</evidence>
<evidence type="ECO:0000259" key="7">
    <source>
        <dbReference type="Pfam" id="PF06429"/>
    </source>
</evidence>
<keyword evidence="9" id="KW-0969">Cilium</keyword>
<dbReference type="InterPro" id="IPR020013">
    <property type="entry name" value="Flagellar_FlgE/F/G"/>
</dbReference>
<keyword evidence="9" id="KW-0966">Cell projection</keyword>
<dbReference type="InterPro" id="IPR053967">
    <property type="entry name" value="LlgE_F_G-like_D1"/>
</dbReference>
<organism evidence="9 10">
    <name type="scientific">Thiobaca trueperi</name>
    <dbReference type="NCBI Taxonomy" id="127458"/>
    <lineage>
        <taxon>Bacteria</taxon>
        <taxon>Pseudomonadati</taxon>
        <taxon>Pseudomonadota</taxon>
        <taxon>Gammaproteobacteria</taxon>
        <taxon>Chromatiales</taxon>
        <taxon>Chromatiaceae</taxon>
        <taxon>Thiobaca</taxon>
    </lineage>
</organism>
<evidence type="ECO:0000313" key="10">
    <source>
        <dbReference type="Proteomes" id="UP000295717"/>
    </source>
</evidence>
<dbReference type="PANTHER" id="PTHR30435:SF18">
    <property type="entry name" value="FLAGELLAR BASAL-BODY ROD PROTEIN FLGF"/>
    <property type="match status" value="1"/>
</dbReference>
<feature type="domain" description="Flagellar basal-body/hook protein C-terminal" evidence="7">
    <location>
        <begin position="199"/>
        <end position="243"/>
    </location>
</feature>
<reference evidence="9 10" key="1">
    <citation type="submission" date="2019-03" db="EMBL/GenBank/DDBJ databases">
        <title>Genomic Encyclopedia of Type Strains, Phase IV (KMG-IV): sequencing the most valuable type-strain genomes for metagenomic binning, comparative biology and taxonomic classification.</title>
        <authorList>
            <person name="Goeker M."/>
        </authorList>
    </citation>
    <scope>NUCLEOTIDE SEQUENCE [LARGE SCALE GENOMIC DNA]</scope>
    <source>
        <strain evidence="9 10">DSM 13587</strain>
    </source>
</reference>
<dbReference type="Pfam" id="PF06429">
    <property type="entry name" value="Flg_bbr_C"/>
    <property type="match status" value="1"/>
</dbReference>
<comment type="subcellular location">
    <subcellularLocation>
        <location evidence="1 6">Bacterial flagellum basal body</location>
    </subcellularLocation>
</comment>
<feature type="domain" description="Flagellar hook protein FlgE/F/G-like D1" evidence="8">
    <location>
        <begin position="81"/>
        <end position="146"/>
    </location>
</feature>
<dbReference type="GO" id="GO:0071978">
    <property type="term" value="P:bacterial-type flagellum-dependent swarming motility"/>
    <property type="evidence" value="ECO:0007669"/>
    <property type="project" value="TreeGrafter"/>
</dbReference>
<evidence type="ECO:0000256" key="5">
    <source>
        <dbReference type="ARBA" id="ARBA00040228"/>
    </source>
</evidence>
<dbReference type="InterPro" id="IPR037925">
    <property type="entry name" value="FlgE/F/G-like"/>
</dbReference>
<name>A0A4R3MVN8_9GAMM</name>
<proteinExistence type="inferred from homology"/>
<keyword evidence="3 6" id="KW-0975">Bacterial flagellum</keyword>
<dbReference type="InterPro" id="IPR010930">
    <property type="entry name" value="Flg_bb/hook_C_dom"/>
</dbReference>
<dbReference type="GO" id="GO:0030694">
    <property type="term" value="C:bacterial-type flagellum basal body, rod"/>
    <property type="evidence" value="ECO:0007669"/>
    <property type="project" value="UniProtKB-UniRule"/>
</dbReference>
<evidence type="ECO:0000256" key="6">
    <source>
        <dbReference type="RuleBase" id="RU362116"/>
    </source>
</evidence>
<sequence length="247" mass="26581">MDRFLYLAMSGAKENHYAQAINNHNLANANTHGFRQALADAYTVPVRGPVYDSRDYVQIRDEAIDFSKGALQSTGRDLDIAIEGEGFIAVQAPDGTETYTRAGNLHIDSLGVLRDERGLAVLGGGGPIAIPPNESLLIGTDGTISVRPSGSGPNALAAVERIRLVNPDTKTLKRGEDGLLRAGDGQAAPPADANVRIVTGMLETSNVNTVHALTRMIELSRHFETQVKMMESANKLEQTHNQLLSIR</sequence>
<evidence type="ECO:0000259" key="8">
    <source>
        <dbReference type="Pfam" id="PF22692"/>
    </source>
</evidence>
<dbReference type="NCBIfam" id="NF009280">
    <property type="entry name" value="PRK12640.1"/>
    <property type="match status" value="1"/>
</dbReference>
<protein>
    <recommendedName>
        <fullName evidence="5 6">Flagellar basal-body rod protein FlgF</fullName>
    </recommendedName>
</protein>
<evidence type="ECO:0000256" key="3">
    <source>
        <dbReference type="ARBA" id="ARBA00023143"/>
    </source>
</evidence>
<evidence type="ECO:0000313" key="9">
    <source>
        <dbReference type="EMBL" id="TCT20608.1"/>
    </source>
</evidence>
<gene>
    <name evidence="9" type="ORF">EDC35_10546</name>
</gene>